<dbReference type="Gene3D" id="3.90.1200.10">
    <property type="match status" value="1"/>
</dbReference>
<proteinExistence type="predicted"/>
<dbReference type="PANTHER" id="PTHR12149:SF8">
    <property type="entry name" value="PROTEIN-RIBULOSAMINE 3-KINASE"/>
    <property type="match status" value="1"/>
</dbReference>
<dbReference type="PANTHER" id="PTHR12149">
    <property type="entry name" value="FRUCTOSAMINE 3 KINASE-RELATED PROTEIN"/>
    <property type="match status" value="1"/>
</dbReference>
<gene>
    <name evidence="3" type="ORF">B0I35DRAFT_424769</name>
</gene>
<sequence>MASRKPQPTDSIGENVQLDEAVLNEFPPGCKVLSVLPAGQSLWVTTVKILVQLNDGHTEEYFKKGAVGEAGSALIRGSFEAERAAHQFIPELVPRPIAWGTYVAKPDIHFYLAEFVDMYDEIINAKDWASAVSSLHLNSMGKSPTGEFGFHVNTHLANVPVNNAWQSSWQALWRQQMEGLFDHEESLYEPSQRLADLKTAYLDRAIPRYLGPLENDGRSVKPCLIHSDLWPGNIKVRASSEELCMFDACSYWGHNEADLAICRNPRYRLGPPFMREYFKKIPISQPAQDFAGRNHLYAIKYHTLLSILYTHDARFREILMVELQALVDGMESPCLDVSKDSHL</sequence>
<comment type="caution">
    <text evidence="3">The sequence shown here is derived from an EMBL/GenBank/DDBJ whole genome shotgun (WGS) entry which is preliminary data.</text>
</comment>
<dbReference type="AlphaFoldDB" id="A0A8K0WUF6"/>
<accession>A0A8K0WUF6</accession>
<keyword evidence="4" id="KW-1185">Reference proteome</keyword>
<dbReference type="EC" id="2.7.1.172" evidence="1"/>
<dbReference type="OrthoDB" id="5772781at2759"/>
<keyword evidence="3" id="KW-0418">Kinase</keyword>
<protein>
    <recommendedName>
        <fullName evidence="1">protein-ribulosamine 3-kinase</fullName>
        <ecNumber evidence="1">2.7.1.172</ecNumber>
    </recommendedName>
</protein>
<reference evidence="3" key="1">
    <citation type="journal article" date="2021" name="Nat. Commun.">
        <title>Genetic determinants of endophytism in the Arabidopsis root mycobiome.</title>
        <authorList>
            <person name="Mesny F."/>
            <person name="Miyauchi S."/>
            <person name="Thiergart T."/>
            <person name="Pickel B."/>
            <person name="Atanasova L."/>
            <person name="Karlsson M."/>
            <person name="Huettel B."/>
            <person name="Barry K.W."/>
            <person name="Haridas S."/>
            <person name="Chen C."/>
            <person name="Bauer D."/>
            <person name="Andreopoulos W."/>
            <person name="Pangilinan J."/>
            <person name="LaButti K."/>
            <person name="Riley R."/>
            <person name="Lipzen A."/>
            <person name="Clum A."/>
            <person name="Drula E."/>
            <person name="Henrissat B."/>
            <person name="Kohler A."/>
            <person name="Grigoriev I.V."/>
            <person name="Martin F.M."/>
            <person name="Hacquard S."/>
        </authorList>
    </citation>
    <scope>NUCLEOTIDE SEQUENCE</scope>
    <source>
        <strain evidence="3">MPI-CAGE-CH-0235</strain>
    </source>
</reference>
<dbReference type="GO" id="GO:0016301">
    <property type="term" value="F:kinase activity"/>
    <property type="evidence" value="ECO:0007669"/>
    <property type="project" value="UniProtKB-KW"/>
</dbReference>
<evidence type="ECO:0000256" key="2">
    <source>
        <dbReference type="ARBA" id="ARBA00048655"/>
    </source>
</evidence>
<dbReference type="GO" id="GO:0102193">
    <property type="term" value="F:protein-ribulosamine 3-kinase activity"/>
    <property type="evidence" value="ECO:0007669"/>
    <property type="project" value="UniProtKB-EC"/>
</dbReference>
<comment type="catalytic activity">
    <reaction evidence="2">
        <text>N(6)-D-ribulosyl-L-lysyl-[protein] + ATP = N(6)-(3-O-phospho-D-ribulosyl)-L-lysyl-[protein] + ADP + H(+)</text>
        <dbReference type="Rhea" id="RHEA:48432"/>
        <dbReference type="Rhea" id="RHEA-COMP:12103"/>
        <dbReference type="Rhea" id="RHEA-COMP:12104"/>
        <dbReference type="ChEBI" id="CHEBI:15378"/>
        <dbReference type="ChEBI" id="CHEBI:30616"/>
        <dbReference type="ChEBI" id="CHEBI:90418"/>
        <dbReference type="ChEBI" id="CHEBI:90420"/>
        <dbReference type="ChEBI" id="CHEBI:456216"/>
        <dbReference type="EC" id="2.7.1.172"/>
    </reaction>
    <physiologicalReaction direction="left-to-right" evidence="2">
        <dbReference type="Rhea" id="RHEA:48433"/>
    </physiologicalReaction>
</comment>
<keyword evidence="3" id="KW-0808">Transferase</keyword>
<dbReference type="InterPro" id="IPR016477">
    <property type="entry name" value="Fructo-/Ketosamine-3-kinase"/>
</dbReference>
<organism evidence="3 4">
    <name type="scientific">Stachybotrys elegans</name>
    <dbReference type="NCBI Taxonomy" id="80388"/>
    <lineage>
        <taxon>Eukaryota</taxon>
        <taxon>Fungi</taxon>
        <taxon>Dikarya</taxon>
        <taxon>Ascomycota</taxon>
        <taxon>Pezizomycotina</taxon>
        <taxon>Sordariomycetes</taxon>
        <taxon>Hypocreomycetidae</taxon>
        <taxon>Hypocreales</taxon>
        <taxon>Stachybotryaceae</taxon>
        <taxon>Stachybotrys</taxon>
    </lineage>
</organism>
<dbReference type="EMBL" id="JAGPNK010000003">
    <property type="protein sequence ID" value="KAH7324679.1"/>
    <property type="molecule type" value="Genomic_DNA"/>
</dbReference>
<dbReference type="Proteomes" id="UP000813444">
    <property type="component" value="Unassembled WGS sequence"/>
</dbReference>
<dbReference type="Pfam" id="PF03881">
    <property type="entry name" value="Fructosamin_kin"/>
    <property type="match status" value="1"/>
</dbReference>
<evidence type="ECO:0000313" key="4">
    <source>
        <dbReference type="Proteomes" id="UP000813444"/>
    </source>
</evidence>
<name>A0A8K0WUF6_9HYPO</name>
<dbReference type="SUPFAM" id="SSF56112">
    <property type="entry name" value="Protein kinase-like (PK-like)"/>
    <property type="match status" value="1"/>
</dbReference>
<evidence type="ECO:0000313" key="3">
    <source>
        <dbReference type="EMBL" id="KAH7324679.1"/>
    </source>
</evidence>
<dbReference type="InterPro" id="IPR011009">
    <property type="entry name" value="Kinase-like_dom_sf"/>
</dbReference>
<evidence type="ECO:0000256" key="1">
    <source>
        <dbReference type="ARBA" id="ARBA00011961"/>
    </source>
</evidence>